<dbReference type="PIRSF" id="PIRSF000988">
    <property type="entry name" value="DNase_I_euk"/>
    <property type="match status" value="1"/>
</dbReference>
<feature type="transmembrane region" description="Helical" evidence="7">
    <location>
        <begin position="20"/>
        <end position="44"/>
    </location>
</feature>
<feature type="active site" evidence="5">
    <location>
        <position position="146"/>
    </location>
</feature>
<dbReference type="PROSITE" id="PS00918">
    <property type="entry name" value="DNASE_I_2"/>
    <property type="match status" value="1"/>
</dbReference>
<keyword evidence="2" id="KW-0540">Nuclease</keyword>
<dbReference type="SUPFAM" id="SSF56219">
    <property type="entry name" value="DNase I-like"/>
    <property type="match status" value="1"/>
</dbReference>
<dbReference type="PANTHER" id="PTHR11371">
    <property type="entry name" value="DEOXYRIBONUCLEASE"/>
    <property type="match status" value="1"/>
</dbReference>
<dbReference type="GO" id="GO:0003677">
    <property type="term" value="F:DNA binding"/>
    <property type="evidence" value="ECO:0007669"/>
    <property type="project" value="TreeGrafter"/>
</dbReference>
<dbReference type="Gene3D" id="3.60.10.10">
    <property type="entry name" value="Endonuclease/exonuclease/phosphatase"/>
    <property type="match status" value="1"/>
</dbReference>
<keyword evidence="7" id="KW-1133">Transmembrane helix</keyword>
<feature type="disulfide bond" description="Essential for enzymatic activity" evidence="6">
    <location>
        <begin position="241"/>
        <end position="279"/>
    </location>
</feature>
<dbReference type="EMBL" id="JAWDGP010001837">
    <property type="protein sequence ID" value="KAK3787821.1"/>
    <property type="molecule type" value="Genomic_DNA"/>
</dbReference>
<dbReference type="PRINTS" id="PR00130">
    <property type="entry name" value="DNASEI"/>
</dbReference>
<proteinExistence type="inferred from homology"/>
<evidence type="ECO:0000313" key="9">
    <source>
        <dbReference type="EMBL" id="KAK3787821.1"/>
    </source>
</evidence>
<comment type="caution">
    <text evidence="9">The sequence shown here is derived from an EMBL/GenBank/DDBJ whole genome shotgun (WGS) entry which is preliminary data.</text>
</comment>
<evidence type="ECO:0000313" key="10">
    <source>
        <dbReference type="Proteomes" id="UP001283361"/>
    </source>
</evidence>
<keyword evidence="4 6" id="KW-1015">Disulfide bond</keyword>
<dbReference type="GO" id="GO:0005634">
    <property type="term" value="C:nucleus"/>
    <property type="evidence" value="ECO:0007669"/>
    <property type="project" value="TreeGrafter"/>
</dbReference>
<keyword evidence="7" id="KW-0472">Membrane</keyword>
<evidence type="ECO:0000256" key="6">
    <source>
        <dbReference type="PIRSR" id="PIRSR000988-2"/>
    </source>
</evidence>
<evidence type="ECO:0000256" key="3">
    <source>
        <dbReference type="ARBA" id="ARBA00022801"/>
    </source>
</evidence>
<dbReference type="Proteomes" id="UP001283361">
    <property type="component" value="Unassembled WGS sequence"/>
</dbReference>
<evidence type="ECO:0000256" key="5">
    <source>
        <dbReference type="PIRSR" id="PIRSR000988-1"/>
    </source>
</evidence>
<keyword evidence="3" id="KW-0378">Hydrolase</keyword>
<dbReference type="AlphaFoldDB" id="A0AAE1AIE4"/>
<evidence type="ECO:0000256" key="2">
    <source>
        <dbReference type="ARBA" id="ARBA00022722"/>
    </source>
</evidence>
<evidence type="ECO:0000256" key="7">
    <source>
        <dbReference type="SAM" id="Phobius"/>
    </source>
</evidence>
<sequence length="326" mass="36975">MSTNKQFLQDSWFSKQPKAIMICGAFFTGLIIAIIVTVPTTIALSRESESSKTFTKSKTVEDVSLQHISLRVGAFNIKSFGEAKSNNEFAFKNIIKVLSRYDVILIQEVRDKSGKASVKLWESLNGTGIPYGLVYSERLGRTNYKEQYVFFYRANKAELTGKLQYNDTREDVFEREPFTVELSYFSLENVVKKRIALMALHTTPKNAFVELEELPAVMNLTLGHFKRSHGIIAMGDFNADCAYLSNKEKSTLELFRKDGSFRSLFKDSADTTVSSSTSCAYDRAVVYGKNVKVSEAKVFDFQKAFDLTESEAKQISDHYPIEFRLQ</sequence>
<dbReference type="Pfam" id="PF03372">
    <property type="entry name" value="Exo_endo_phos"/>
    <property type="match status" value="1"/>
</dbReference>
<evidence type="ECO:0000256" key="1">
    <source>
        <dbReference type="ARBA" id="ARBA00007359"/>
    </source>
</evidence>
<feature type="domain" description="Endonuclease/exonuclease/phosphatase" evidence="8">
    <location>
        <begin position="74"/>
        <end position="318"/>
    </location>
</feature>
<dbReference type="GO" id="GO:0006308">
    <property type="term" value="P:DNA catabolic process"/>
    <property type="evidence" value="ECO:0007669"/>
    <property type="project" value="InterPro"/>
</dbReference>
<dbReference type="InterPro" id="IPR005135">
    <property type="entry name" value="Endo/exonuclease/phosphatase"/>
</dbReference>
<keyword evidence="7" id="KW-0812">Transmembrane</keyword>
<evidence type="ECO:0000256" key="4">
    <source>
        <dbReference type="ARBA" id="ARBA00023157"/>
    </source>
</evidence>
<comment type="similarity">
    <text evidence="1">Belongs to the DNase I family.</text>
</comment>
<dbReference type="InterPro" id="IPR033125">
    <property type="entry name" value="DNASE_I_2"/>
</dbReference>
<dbReference type="InterPro" id="IPR016202">
    <property type="entry name" value="DNase_I"/>
</dbReference>
<keyword evidence="10" id="KW-1185">Reference proteome</keyword>
<organism evidence="9 10">
    <name type="scientific">Elysia crispata</name>
    <name type="common">lettuce slug</name>
    <dbReference type="NCBI Taxonomy" id="231223"/>
    <lineage>
        <taxon>Eukaryota</taxon>
        <taxon>Metazoa</taxon>
        <taxon>Spiralia</taxon>
        <taxon>Lophotrochozoa</taxon>
        <taxon>Mollusca</taxon>
        <taxon>Gastropoda</taxon>
        <taxon>Heterobranchia</taxon>
        <taxon>Euthyneura</taxon>
        <taxon>Panpulmonata</taxon>
        <taxon>Sacoglossa</taxon>
        <taxon>Placobranchoidea</taxon>
        <taxon>Plakobranchidae</taxon>
        <taxon>Elysia</taxon>
    </lineage>
</organism>
<accession>A0AAE1AIE4</accession>
<reference evidence="9" key="1">
    <citation type="journal article" date="2023" name="G3 (Bethesda)">
        <title>A reference genome for the long-term kleptoplast-retaining sea slug Elysia crispata morphotype clarki.</title>
        <authorList>
            <person name="Eastman K.E."/>
            <person name="Pendleton A.L."/>
            <person name="Shaikh M.A."/>
            <person name="Suttiyut T."/>
            <person name="Ogas R."/>
            <person name="Tomko P."/>
            <person name="Gavelis G."/>
            <person name="Widhalm J.R."/>
            <person name="Wisecaver J.H."/>
        </authorList>
    </citation>
    <scope>NUCLEOTIDE SEQUENCE</scope>
    <source>
        <strain evidence="9">ECLA1</strain>
    </source>
</reference>
<dbReference type="PANTHER" id="PTHR11371:SF31">
    <property type="entry name" value="EXTRACELLULAR NUCLEASE"/>
    <property type="match status" value="1"/>
</dbReference>
<feature type="active site" evidence="5">
    <location>
        <position position="201"/>
    </location>
</feature>
<name>A0AAE1AIE4_9GAST</name>
<protein>
    <recommendedName>
        <fullName evidence="8">Endonuclease/exonuclease/phosphatase domain-containing protein</fullName>
    </recommendedName>
</protein>
<dbReference type="SMART" id="SM00476">
    <property type="entry name" value="DNaseIc"/>
    <property type="match status" value="1"/>
</dbReference>
<evidence type="ECO:0000259" key="8">
    <source>
        <dbReference type="Pfam" id="PF03372"/>
    </source>
</evidence>
<gene>
    <name evidence="9" type="ORF">RRG08_038523</name>
</gene>
<dbReference type="GO" id="GO:0004530">
    <property type="term" value="F:deoxyribonuclease I activity"/>
    <property type="evidence" value="ECO:0007669"/>
    <property type="project" value="TreeGrafter"/>
</dbReference>
<dbReference type="InterPro" id="IPR036691">
    <property type="entry name" value="Endo/exonu/phosph_ase_sf"/>
</dbReference>